<evidence type="ECO:0000313" key="3">
    <source>
        <dbReference type="WBParaSite" id="Smp_330150.1"/>
    </source>
</evidence>
<reference evidence="3" key="2">
    <citation type="submission" date="2019-11" db="UniProtKB">
        <authorList>
            <consortium name="WormBaseParasite"/>
        </authorList>
    </citation>
    <scope>IDENTIFICATION</scope>
    <source>
        <strain evidence="3">Puerto Rican</strain>
    </source>
</reference>
<evidence type="ECO:0000256" key="1">
    <source>
        <dbReference type="SAM" id="MobiDB-lite"/>
    </source>
</evidence>
<dbReference type="AlphaFoldDB" id="A0A5K4F6Z5"/>
<name>A0A5K4F6Z5_SCHMA</name>
<protein>
    <submittedName>
        <fullName evidence="3">Uncharacterized protein</fullName>
    </submittedName>
</protein>
<feature type="region of interest" description="Disordered" evidence="1">
    <location>
        <begin position="1"/>
        <end position="28"/>
    </location>
</feature>
<dbReference type="Proteomes" id="UP000008854">
    <property type="component" value="Unassembled WGS sequence"/>
</dbReference>
<keyword evidence="2" id="KW-1185">Reference proteome</keyword>
<dbReference type="WBParaSite" id="Smp_330150.1">
    <property type="protein sequence ID" value="Smp_330150.1"/>
    <property type="gene ID" value="Smp_330150"/>
</dbReference>
<reference evidence="2" key="1">
    <citation type="journal article" date="2012" name="PLoS Negl. Trop. Dis.">
        <title>A systematically improved high quality genome and transcriptome of the human blood fluke Schistosoma mansoni.</title>
        <authorList>
            <person name="Protasio A.V."/>
            <person name="Tsai I.J."/>
            <person name="Babbage A."/>
            <person name="Nichol S."/>
            <person name="Hunt M."/>
            <person name="Aslett M.A."/>
            <person name="De Silva N."/>
            <person name="Velarde G.S."/>
            <person name="Anderson T.J."/>
            <person name="Clark R.C."/>
            <person name="Davidson C."/>
            <person name="Dillon G.P."/>
            <person name="Holroyd N.E."/>
            <person name="LoVerde P.T."/>
            <person name="Lloyd C."/>
            <person name="McQuillan J."/>
            <person name="Oliveira G."/>
            <person name="Otto T.D."/>
            <person name="Parker-Manuel S.J."/>
            <person name="Quail M.A."/>
            <person name="Wilson R.A."/>
            <person name="Zerlotini A."/>
            <person name="Dunne D.W."/>
            <person name="Berriman M."/>
        </authorList>
    </citation>
    <scope>NUCLEOTIDE SEQUENCE [LARGE SCALE GENOMIC DNA]</scope>
    <source>
        <strain evidence="2">Puerto Rican</strain>
    </source>
</reference>
<organism evidence="2 3">
    <name type="scientific">Schistosoma mansoni</name>
    <name type="common">Blood fluke</name>
    <dbReference type="NCBI Taxonomy" id="6183"/>
    <lineage>
        <taxon>Eukaryota</taxon>
        <taxon>Metazoa</taxon>
        <taxon>Spiralia</taxon>
        <taxon>Lophotrochozoa</taxon>
        <taxon>Platyhelminthes</taxon>
        <taxon>Trematoda</taxon>
        <taxon>Digenea</taxon>
        <taxon>Strigeidida</taxon>
        <taxon>Schistosomatoidea</taxon>
        <taxon>Schistosomatidae</taxon>
        <taxon>Schistosoma</taxon>
    </lineage>
</organism>
<evidence type="ECO:0000313" key="2">
    <source>
        <dbReference type="Proteomes" id="UP000008854"/>
    </source>
</evidence>
<sequence>MIALLSVSKGAKRRNVTTDKTNNTTNSQSVSSRIMSGLGWFWPFFKQLPYHVCRIGNLFGLGY</sequence>
<dbReference type="InParanoid" id="A0A5K4F6Z5"/>
<accession>A0A5K4F6Z5</accession>
<proteinExistence type="predicted"/>